<dbReference type="AlphaFoldDB" id="A0AA38K9J1"/>
<evidence type="ECO:0000256" key="1">
    <source>
        <dbReference type="SAM" id="MobiDB-lite"/>
    </source>
</evidence>
<dbReference type="InterPro" id="IPR032675">
    <property type="entry name" value="LRR_dom_sf"/>
</dbReference>
<gene>
    <name evidence="3" type="ORF">GGU10DRAFT_388397</name>
</gene>
<dbReference type="InterPro" id="IPR036047">
    <property type="entry name" value="F-box-like_dom_sf"/>
</dbReference>
<accession>A0AA38K9J1</accession>
<evidence type="ECO:0000313" key="4">
    <source>
        <dbReference type="Proteomes" id="UP001163798"/>
    </source>
</evidence>
<organism evidence="3 4">
    <name type="scientific">Lentinula aff. detonsa</name>
    <dbReference type="NCBI Taxonomy" id="2804958"/>
    <lineage>
        <taxon>Eukaryota</taxon>
        <taxon>Fungi</taxon>
        <taxon>Dikarya</taxon>
        <taxon>Basidiomycota</taxon>
        <taxon>Agaricomycotina</taxon>
        <taxon>Agaricomycetes</taxon>
        <taxon>Agaricomycetidae</taxon>
        <taxon>Agaricales</taxon>
        <taxon>Marasmiineae</taxon>
        <taxon>Omphalotaceae</taxon>
        <taxon>Lentinula</taxon>
    </lineage>
</organism>
<reference evidence="3" key="1">
    <citation type="submission" date="2022-08" db="EMBL/GenBank/DDBJ databases">
        <authorList>
            <consortium name="DOE Joint Genome Institute"/>
            <person name="Min B."/>
            <person name="Riley R."/>
            <person name="Sierra-Patev S."/>
            <person name="Naranjo-Ortiz M."/>
            <person name="Looney B."/>
            <person name="Konkel Z."/>
            <person name="Slot J.C."/>
            <person name="Sakamoto Y."/>
            <person name="Steenwyk J.L."/>
            <person name="Rokas A."/>
            <person name="Carro J."/>
            <person name="Camarero S."/>
            <person name="Ferreira P."/>
            <person name="Molpeceres G."/>
            <person name="Ruiz-Duenas F.J."/>
            <person name="Serrano A."/>
            <person name="Henrissat B."/>
            <person name="Drula E."/>
            <person name="Hughes K.W."/>
            <person name="Mata J.L."/>
            <person name="Ishikawa N.K."/>
            <person name="Vargas-Isla R."/>
            <person name="Ushijima S."/>
            <person name="Smith C.A."/>
            <person name="Ahrendt S."/>
            <person name="Andreopoulos W."/>
            <person name="He G."/>
            <person name="Labutti K."/>
            <person name="Lipzen A."/>
            <person name="Ng V."/>
            <person name="Sandor L."/>
            <person name="Barry K."/>
            <person name="Martinez A.T."/>
            <person name="Xiao Y."/>
            <person name="Gibbons J.G."/>
            <person name="Terashima K."/>
            <person name="Hibbett D.S."/>
            <person name="Grigoriev I.V."/>
        </authorList>
    </citation>
    <scope>NUCLEOTIDE SEQUENCE</scope>
    <source>
        <strain evidence="3">TFB10291</strain>
    </source>
</reference>
<sequence length="605" mass="66933">MAFAQDLPFDLIQPILEHLTDRTDWNSCCLVSKSFNKVAIPLLYQTLDSRIITQSKSRNSHIDSNNSKPILYHPATTLLSRPSLANHVRHVTETGAVHRETLPRYATITDDALKALALCTNLRSFTWMDDTMNGPGLGSLGLAGSGNIATKAPGVFLTRFADIVRGNPIGGHSGLPLRSLTIRTHSDLGSSVWDSLNSLSGLTRVSVWSMDGPPRVLQGGWSLALGSTLEELELGRCAGVPPTILVTVISHLPLLRSLRLKGVASNSILDLLTYLPLLDNLDVEYLPSRTRLHPRDQARLFMLPSLKTLTVRSNSRIDAFGPLKLYDWIRLLASKEGLQAFKLHAFSLSLPPTSSAPSFSAPKSYLFLPNASSYKTFSFRDLGQTLVPRGFILDLARLHSASLRRWEAAEAGVMMISDVECLCVSFPRLKVLDCAVGLEDVDSIYHAIRSAHNLTTLKLHIHWLPSSSTVKWRSPHADVASRKRPSLDVDWNEDEDEDEDEDESSHGNSLDIRDSNRNLNLLHRFSNNTDGYSTTRRFHDGPSNVQPRPGQNGKFVAADARSLMLRTEKSLLRTIGVGGILYQGLWVVSNHEDVEFVVTSNVKDT</sequence>
<protein>
    <recommendedName>
        <fullName evidence="2">F-box domain-containing protein</fullName>
    </recommendedName>
</protein>
<dbReference type="Pfam" id="PF12937">
    <property type="entry name" value="F-box-like"/>
    <property type="match status" value="1"/>
</dbReference>
<feature type="region of interest" description="Disordered" evidence="1">
    <location>
        <begin position="483"/>
        <end position="512"/>
    </location>
</feature>
<dbReference type="Gene3D" id="3.80.10.10">
    <property type="entry name" value="Ribonuclease Inhibitor"/>
    <property type="match status" value="1"/>
</dbReference>
<dbReference type="Proteomes" id="UP001163798">
    <property type="component" value="Unassembled WGS sequence"/>
</dbReference>
<evidence type="ECO:0000313" key="3">
    <source>
        <dbReference type="EMBL" id="KAJ3784314.1"/>
    </source>
</evidence>
<comment type="caution">
    <text evidence="3">The sequence shown here is derived from an EMBL/GenBank/DDBJ whole genome shotgun (WGS) entry which is preliminary data.</text>
</comment>
<name>A0AA38K9J1_9AGAR</name>
<feature type="region of interest" description="Disordered" evidence="1">
    <location>
        <begin position="528"/>
        <end position="553"/>
    </location>
</feature>
<feature type="domain" description="F-box" evidence="2">
    <location>
        <begin position="5"/>
        <end position="48"/>
    </location>
</feature>
<dbReference type="InterPro" id="IPR001810">
    <property type="entry name" value="F-box_dom"/>
</dbReference>
<dbReference type="EMBL" id="MU793381">
    <property type="protein sequence ID" value="KAJ3784314.1"/>
    <property type="molecule type" value="Genomic_DNA"/>
</dbReference>
<feature type="compositionally biased region" description="Acidic residues" evidence="1">
    <location>
        <begin position="490"/>
        <end position="503"/>
    </location>
</feature>
<dbReference type="SUPFAM" id="SSF52047">
    <property type="entry name" value="RNI-like"/>
    <property type="match status" value="1"/>
</dbReference>
<dbReference type="SUPFAM" id="SSF81383">
    <property type="entry name" value="F-box domain"/>
    <property type="match status" value="1"/>
</dbReference>
<proteinExistence type="predicted"/>
<keyword evidence="4" id="KW-1185">Reference proteome</keyword>
<evidence type="ECO:0000259" key="2">
    <source>
        <dbReference type="Pfam" id="PF12937"/>
    </source>
</evidence>